<dbReference type="GO" id="GO:0046872">
    <property type="term" value="F:metal ion binding"/>
    <property type="evidence" value="ECO:0007669"/>
    <property type="project" value="UniProtKB-KW"/>
</dbReference>
<keyword evidence="6" id="KW-0479">Metal-binding</keyword>
<dbReference type="GO" id="GO:0016226">
    <property type="term" value="P:iron-sulfur cluster assembly"/>
    <property type="evidence" value="ECO:0007669"/>
    <property type="project" value="InterPro"/>
</dbReference>
<keyword evidence="7" id="KW-0408">Iron</keyword>
<organism evidence="11 12">
    <name type="scientific">Dichomitus squalens</name>
    <dbReference type="NCBI Taxonomy" id="114155"/>
    <lineage>
        <taxon>Eukaryota</taxon>
        <taxon>Fungi</taxon>
        <taxon>Dikarya</taxon>
        <taxon>Basidiomycota</taxon>
        <taxon>Agaricomycotina</taxon>
        <taxon>Agaricomycetes</taxon>
        <taxon>Polyporales</taxon>
        <taxon>Polyporaceae</taxon>
        <taxon>Dichomitus</taxon>
    </lineage>
</organism>
<dbReference type="GO" id="GO:0051539">
    <property type="term" value="F:4 iron, 4 sulfur cluster binding"/>
    <property type="evidence" value="ECO:0007669"/>
    <property type="project" value="UniProtKB-KW"/>
</dbReference>
<keyword evidence="4" id="KW-0004">4Fe-4S</keyword>
<evidence type="ECO:0000259" key="10">
    <source>
        <dbReference type="Pfam" id="PF05093"/>
    </source>
</evidence>
<accession>A0A4Q9PNK5</accession>
<reference evidence="11 12" key="1">
    <citation type="submission" date="2019-01" db="EMBL/GenBank/DDBJ databases">
        <title>Draft genome sequences of three monokaryotic isolates of the white-rot basidiomycete fungus Dichomitus squalens.</title>
        <authorList>
            <consortium name="DOE Joint Genome Institute"/>
            <person name="Lopez S.C."/>
            <person name="Andreopoulos B."/>
            <person name="Pangilinan J."/>
            <person name="Lipzen A."/>
            <person name="Riley R."/>
            <person name="Ahrendt S."/>
            <person name="Ng V."/>
            <person name="Barry K."/>
            <person name="Daum C."/>
            <person name="Grigoriev I.V."/>
            <person name="Hilden K.S."/>
            <person name="Makela M.R."/>
            <person name="de Vries R.P."/>
        </authorList>
    </citation>
    <scope>NUCLEOTIDE SEQUENCE [LARGE SCALE GENOMIC DNA]</scope>
    <source>
        <strain evidence="11 12">CBS 464.89</strain>
    </source>
</reference>
<dbReference type="InterPro" id="IPR007785">
    <property type="entry name" value="Anamorsin"/>
</dbReference>
<gene>
    <name evidence="11" type="ORF">BD310DRAFT_1027850</name>
</gene>
<dbReference type="PANTHER" id="PTHR13273:SF14">
    <property type="entry name" value="ANAMORSIN"/>
    <property type="match status" value="1"/>
</dbReference>
<evidence type="ECO:0000256" key="8">
    <source>
        <dbReference type="ARBA" id="ARBA00023014"/>
    </source>
</evidence>
<dbReference type="EMBL" id="ML145163">
    <property type="protein sequence ID" value="TBU55755.1"/>
    <property type="molecule type" value="Genomic_DNA"/>
</dbReference>
<protein>
    <submittedName>
        <fullName evidence="11">Cytokine-induced anti-apoptosis inhibitor 1, Fe-S biogenesis-domain-containing protein</fullName>
    </submittedName>
</protein>
<dbReference type="InterPro" id="IPR046408">
    <property type="entry name" value="CIAPIN1"/>
</dbReference>
<comment type="cofactor">
    <cofactor evidence="1">
        <name>[4Fe-4S] cluster</name>
        <dbReference type="ChEBI" id="CHEBI:49883"/>
    </cofactor>
</comment>
<comment type="similarity">
    <text evidence="3">Belongs to the anamorsin family.</text>
</comment>
<evidence type="ECO:0000256" key="1">
    <source>
        <dbReference type="ARBA" id="ARBA00001966"/>
    </source>
</evidence>
<evidence type="ECO:0000256" key="2">
    <source>
        <dbReference type="ARBA" id="ARBA00004496"/>
    </source>
</evidence>
<dbReference type="PANTHER" id="PTHR13273">
    <property type="entry name" value="ANAMORSIN"/>
    <property type="match status" value="1"/>
</dbReference>
<keyword evidence="5" id="KW-0963">Cytoplasm</keyword>
<evidence type="ECO:0000256" key="7">
    <source>
        <dbReference type="ARBA" id="ARBA00023004"/>
    </source>
</evidence>
<dbReference type="STRING" id="114155.A0A4Q9PNK5"/>
<evidence type="ECO:0000313" key="11">
    <source>
        <dbReference type="EMBL" id="TBU55755.1"/>
    </source>
</evidence>
<evidence type="ECO:0000313" key="12">
    <source>
        <dbReference type="Proteomes" id="UP000292082"/>
    </source>
</evidence>
<evidence type="ECO:0000256" key="9">
    <source>
        <dbReference type="ARBA" id="ARBA00023128"/>
    </source>
</evidence>
<keyword evidence="12" id="KW-1185">Reference proteome</keyword>
<feature type="domain" description="Anamorsin C-terminal" evidence="10">
    <location>
        <begin position="98"/>
        <end position="185"/>
    </location>
</feature>
<dbReference type="Pfam" id="PF05093">
    <property type="entry name" value="CIAPIN1"/>
    <property type="match status" value="1"/>
</dbReference>
<keyword evidence="9" id="KW-0496">Mitochondrion</keyword>
<evidence type="ECO:0000256" key="6">
    <source>
        <dbReference type="ARBA" id="ARBA00022723"/>
    </source>
</evidence>
<dbReference type="AlphaFoldDB" id="A0A4Q9PNK5"/>
<evidence type="ECO:0000256" key="3">
    <source>
        <dbReference type="ARBA" id="ARBA00008169"/>
    </source>
</evidence>
<sequence>MWSTGCSTECHSLPPTTLPPSKFASVHILLSTPEYENLAPMPMKPHLLSQLLKSLEPLGALHLLILDASLPTLPPDLTLARFAVLSSLLSPADSERRAACEPAVHGAPWRKKVCQNCTCGLAELEADEFAQSKVVLLDGKVDGQAIEASQAEKEHLMAAAPKATSSCGNCYLGDAFRCWSCPYQGRYISLPP</sequence>
<dbReference type="GO" id="GO:0005737">
    <property type="term" value="C:cytoplasm"/>
    <property type="evidence" value="ECO:0007669"/>
    <property type="project" value="UniProtKB-SubCell"/>
</dbReference>
<proteinExistence type="inferred from homology"/>
<comment type="subcellular location">
    <subcellularLocation>
        <location evidence="2">Cytoplasm</location>
    </subcellularLocation>
</comment>
<evidence type="ECO:0000256" key="5">
    <source>
        <dbReference type="ARBA" id="ARBA00022490"/>
    </source>
</evidence>
<keyword evidence="8" id="KW-0411">Iron-sulfur</keyword>
<evidence type="ECO:0000256" key="4">
    <source>
        <dbReference type="ARBA" id="ARBA00022485"/>
    </source>
</evidence>
<dbReference type="Proteomes" id="UP000292082">
    <property type="component" value="Unassembled WGS sequence"/>
</dbReference>
<name>A0A4Q9PNK5_9APHY</name>